<accession>A0A341CGW3</accession>
<feature type="compositionally biased region" description="Basic residues" evidence="1">
    <location>
        <begin position="118"/>
        <end position="127"/>
    </location>
</feature>
<dbReference type="Proteomes" id="UP000252040">
    <property type="component" value="Unplaced"/>
</dbReference>
<organism evidence="2 3">
    <name type="scientific">Neophocaena asiaeorientalis asiaeorientalis</name>
    <name type="common">Yangtze finless porpoise</name>
    <name type="synonym">Neophocaena phocaenoides subsp. asiaeorientalis</name>
    <dbReference type="NCBI Taxonomy" id="1706337"/>
    <lineage>
        <taxon>Eukaryota</taxon>
        <taxon>Metazoa</taxon>
        <taxon>Chordata</taxon>
        <taxon>Craniata</taxon>
        <taxon>Vertebrata</taxon>
        <taxon>Euteleostomi</taxon>
        <taxon>Mammalia</taxon>
        <taxon>Eutheria</taxon>
        <taxon>Laurasiatheria</taxon>
        <taxon>Artiodactyla</taxon>
        <taxon>Whippomorpha</taxon>
        <taxon>Cetacea</taxon>
        <taxon>Odontoceti</taxon>
        <taxon>Phocoenidae</taxon>
        <taxon>Neophocaena</taxon>
    </lineage>
</organism>
<dbReference type="RefSeq" id="XP_024613844.1">
    <property type="nucleotide sequence ID" value="XM_024758076.1"/>
</dbReference>
<evidence type="ECO:0000313" key="3">
    <source>
        <dbReference type="RefSeq" id="XP_024613844.1"/>
    </source>
</evidence>
<protein>
    <submittedName>
        <fullName evidence="3">Serine/arginine repetitive matrix protein 1-like</fullName>
    </submittedName>
</protein>
<dbReference type="AlphaFoldDB" id="A0A341CGW3"/>
<evidence type="ECO:0000256" key="1">
    <source>
        <dbReference type="SAM" id="MobiDB-lite"/>
    </source>
</evidence>
<sequence>MRGEHSEKPRTQTPAAPGCSRVPAPRFSAARGPGAPVRHARRSPPSIPPRRRCRARGHSPTTVSRLPAPKATAAPVKHSPGAPHPNRGAPPALTWHQEPRARPEVPGLSHGPPAPRKNPLRPRRQRPRSPSTDSRVPAPKY</sequence>
<keyword evidence="2" id="KW-1185">Reference proteome</keyword>
<reference evidence="3" key="1">
    <citation type="submission" date="2025-08" db="UniProtKB">
        <authorList>
            <consortium name="RefSeq"/>
        </authorList>
    </citation>
    <scope>IDENTIFICATION</scope>
    <source>
        <tissue evidence="3">Meat</tissue>
    </source>
</reference>
<dbReference type="InParanoid" id="A0A341CGW3"/>
<evidence type="ECO:0000313" key="2">
    <source>
        <dbReference type="Proteomes" id="UP000252040"/>
    </source>
</evidence>
<feature type="region of interest" description="Disordered" evidence="1">
    <location>
        <begin position="1"/>
        <end position="141"/>
    </location>
</feature>
<gene>
    <name evidence="3" type="primary">LOC112408475</name>
</gene>
<dbReference type="KEGG" id="nasi:112408475"/>
<name>A0A341CGW3_NEOAA</name>
<proteinExistence type="predicted"/>
<dbReference type="GeneID" id="112408475"/>
<feature type="compositionally biased region" description="Basic and acidic residues" evidence="1">
    <location>
        <begin position="1"/>
        <end position="10"/>
    </location>
</feature>